<feature type="active site" description="Charge relay system" evidence="9">
    <location>
        <position position="195"/>
    </location>
</feature>
<dbReference type="OrthoDB" id="5954035at2759"/>
<dbReference type="InterPro" id="IPR000073">
    <property type="entry name" value="AB_hydrolase_1"/>
</dbReference>
<dbReference type="PANTHER" id="PTHR10794">
    <property type="entry name" value="ABHYDROLASE DOMAIN-CONTAINING PROTEIN"/>
    <property type="match status" value="1"/>
</dbReference>
<dbReference type="AlphaFoldDB" id="A0A812DMX7"/>
<evidence type="ECO:0000313" key="12">
    <source>
        <dbReference type="Proteomes" id="UP000597762"/>
    </source>
</evidence>
<reference evidence="11" key="1">
    <citation type="submission" date="2021-01" db="EMBL/GenBank/DDBJ databases">
        <authorList>
            <person name="Li R."/>
            <person name="Bekaert M."/>
        </authorList>
    </citation>
    <scope>NUCLEOTIDE SEQUENCE</scope>
    <source>
        <strain evidence="11">Farmed</strain>
    </source>
</reference>
<comment type="similarity">
    <text evidence="2">Belongs to the AB hydrolase superfamily. AB hydrolase 4 family.</text>
</comment>
<dbReference type="Proteomes" id="UP000597762">
    <property type="component" value="Unassembled WGS sequence"/>
</dbReference>
<feature type="domain" description="AB hydrolase-1" evidence="10">
    <location>
        <begin position="118"/>
        <end position="223"/>
    </location>
</feature>
<dbReference type="Pfam" id="PF00561">
    <property type="entry name" value="Abhydrolase_1"/>
    <property type="match status" value="1"/>
</dbReference>
<dbReference type="GO" id="GO:0048240">
    <property type="term" value="P:sperm capacitation"/>
    <property type="evidence" value="ECO:0007669"/>
    <property type="project" value="TreeGrafter"/>
</dbReference>
<evidence type="ECO:0000259" key="10">
    <source>
        <dbReference type="Pfam" id="PF00561"/>
    </source>
</evidence>
<evidence type="ECO:0000256" key="1">
    <source>
        <dbReference type="ARBA" id="ARBA00004606"/>
    </source>
</evidence>
<sequence>MSVLLGVFLICVLYGVIRLLNLCSPSLSPELYYNQKSLFVRNVLDSCSLLREPYIPSLLWGKNGHIQTLVCGVRRRNQNVHDLKERKELTMEDGATVTFDVFEPTRPHPKGGDYTIQVCPGIGSNSESCYITSFVSHAQSEGYRVVIQNHLGTLKDVKLTSPRVFNYGSTEEFHNIALELQRLYPGTKMFAVGFSMGANIVLKYLGESRENQSRFLCGLSICQGYDANLAVPHYFDSLSISSAYLLLLTTRQKSILREHKDILFSDEAKNKYGALDEDRIFKSPTLLELDEYYSRRVAGFSSVQEYYRWCSCIHYLDNIKIPLLLLNSADDPLVPEDLLKIPKQYALNNDKCLMAVTTHGGHLGYLEGGGVFPNPISCVYVIYMTNLTTTSFSLLVSFLPTYKGVDTLSQLK</sequence>
<proteinExistence type="inferred from homology"/>
<keyword evidence="3" id="KW-0719">Serine esterase</keyword>
<dbReference type="GO" id="GO:0051793">
    <property type="term" value="P:medium-chain fatty acid catabolic process"/>
    <property type="evidence" value="ECO:0007669"/>
    <property type="project" value="TreeGrafter"/>
</dbReference>
<accession>A0A812DMX7</accession>
<dbReference type="PIRSF" id="PIRSF005211">
    <property type="entry name" value="Ab_hydro_YheT"/>
    <property type="match status" value="1"/>
</dbReference>
<keyword evidence="6" id="KW-0735">Signal-anchor</keyword>
<keyword evidence="4" id="KW-0812">Transmembrane</keyword>
<protein>
    <submittedName>
        <fullName evidence="11">ABHD2</fullName>
    </submittedName>
</protein>
<dbReference type="GO" id="GO:0097524">
    <property type="term" value="C:sperm plasma membrane"/>
    <property type="evidence" value="ECO:0007669"/>
    <property type="project" value="TreeGrafter"/>
</dbReference>
<evidence type="ECO:0000256" key="9">
    <source>
        <dbReference type="PIRSR" id="PIRSR005211-1"/>
    </source>
</evidence>
<feature type="active site" description="Charge relay system" evidence="9">
    <location>
        <position position="331"/>
    </location>
</feature>
<dbReference type="InterPro" id="IPR050960">
    <property type="entry name" value="AB_hydrolase_4_sf"/>
</dbReference>
<evidence type="ECO:0000256" key="8">
    <source>
        <dbReference type="ARBA" id="ARBA00023136"/>
    </source>
</evidence>
<evidence type="ECO:0000256" key="3">
    <source>
        <dbReference type="ARBA" id="ARBA00022487"/>
    </source>
</evidence>
<dbReference type="GO" id="GO:0043401">
    <property type="term" value="P:steroid hormone receptor signaling pathway"/>
    <property type="evidence" value="ECO:0007669"/>
    <property type="project" value="TreeGrafter"/>
</dbReference>
<name>A0A812DMX7_ACAPH</name>
<evidence type="ECO:0000256" key="5">
    <source>
        <dbReference type="ARBA" id="ARBA00022801"/>
    </source>
</evidence>
<gene>
    <name evidence="11" type="ORF">SPHA_57269</name>
</gene>
<dbReference type="EMBL" id="CAHIKZ030003856">
    <property type="protein sequence ID" value="CAE1304708.1"/>
    <property type="molecule type" value="Genomic_DNA"/>
</dbReference>
<dbReference type="GO" id="GO:0036126">
    <property type="term" value="C:sperm flagellum"/>
    <property type="evidence" value="ECO:0007669"/>
    <property type="project" value="TreeGrafter"/>
</dbReference>
<dbReference type="PANTHER" id="PTHR10794:SF45">
    <property type="entry name" value="MONOACYLGLYCEROL LIPASE ABHD2"/>
    <property type="match status" value="1"/>
</dbReference>
<keyword evidence="5" id="KW-0378">Hydrolase</keyword>
<dbReference type="GO" id="GO:0047372">
    <property type="term" value="F:monoacylglycerol lipase activity"/>
    <property type="evidence" value="ECO:0007669"/>
    <property type="project" value="TreeGrafter"/>
</dbReference>
<evidence type="ECO:0000313" key="11">
    <source>
        <dbReference type="EMBL" id="CAE1304708.1"/>
    </source>
</evidence>
<keyword evidence="8" id="KW-0472">Membrane</keyword>
<dbReference type="GO" id="GO:0051792">
    <property type="term" value="P:medium-chain fatty acid biosynthetic process"/>
    <property type="evidence" value="ECO:0007669"/>
    <property type="project" value="TreeGrafter"/>
</dbReference>
<evidence type="ECO:0000256" key="7">
    <source>
        <dbReference type="ARBA" id="ARBA00022989"/>
    </source>
</evidence>
<dbReference type="InterPro" id="IPR000952">
    <property type="entry name" value="AB_hydrolase_4_CS"/>
</dbReference>
<feature type="active site" description="Charge relay system" evidence="9">
    <location>
        <position position="362"/>
    </location>
</feature>
<dbReference type="InterPro" id="IPR029058">
    <property type="entry name" value="AB_hydrolase_fold"/>
</dbReference>
<evidence type="ECO:0000256" key="4">
    <source>
        <dbReference type="ARBA" id="ARBA00022692"/>
    </source>
</evidence>
<evidence type="ECO:0000256" key="2">
    <source>
        <dbReference type="ARBA" id="ARBA00010884"/>
    </source>
</evidence>
<organism evidence="11 12">
    <name type="scientific">Acanthosepion pharaonis</name>
    <name type="common">Pharaoh cuttlefish</name>
    <name type="synonym">Sepia pharaonis</name>
    <dbReference type="NCBI Taxonomy" id="158019"/>
    <lineage>
        <taxon>Eukaryota</taxon>
        <taxon>Metazoa</taxon>
        <taxon>Spiralia</taxon>
        <taxon>Lophotrochozoa</taxon>
        <taxon>Mollusca</taxon>
        <taxon>Cephalopoda</taxon>
        <taxon>Coleoidea</taxon>
        <taxon>Decapodiformes</taxon>
        <taxon>Sepiida</taxon>
        <taxon>Sepiina</taxon>
        <taxon>Sepiidae</taxon>
        <taxon>Acanthosepion</taxon>
    </lineage>
</organism>
<keyword evidence="7" id="KW-1133">Transmembrane helix</keyword>
<dbReference type="SUPFAM" id="SSF53474">
    <property type="entry name" value="alpha/beta-Hydrolases"/>
    <property type="match status" value="1"/>
</dbReference>
<dbReference type="Gene3D" id="3.40.50.1820">
    <property type="entry name" value="alpha/beta hydrolase"/>
    <property type="match status" value="1"/>
</dbReference>
<dbReference type="GO" id="GO:0008126">
    <property type="term" value="F:acetylesterase activity"/>
    <property type="evidence" value="ECO:0007669"/>
    <property type="project" value="TreeGrafter"/>
</dbReference>
<dbReference type="InterPro" id="IPR012020">
    <property type="entry name" value="ABHD4"/>
</dbReference>
<comment type="subcellular location">
    <subcellularLocation>
        <location evidence="1">Membrane</location>
        <topology evidence="1">Single-pass type II membrane protein</topology>
    </subcellularLocation>
</comment>
<dbReference type="PROSITE" id="PS01133">
    <property type="entry name" value="UPF0017"/>
    <property type="match status" value="1"/>
</dbReference>
<comment type="caution">
    <text evidence="11">The sequence shown here is derived from an EMBL/GenBank/DDBJ whole genome shotgun (WGS) entry which is preliminary data.</text>
</comment>
<evidence type="ECO:0000256" key="6">
    <source>
        <dbReference type="ARBA" id="ARBA00022968"/>
    </source>
</evidence>
<dbReference type="GO" id="GO:0046464">
    <property type="term" value="P:acylglycerol catabolic process"/>
    <property type="evidence" value="ECO:0007669"/>
    <property type="project" value="TreeGrafter"/>
</dbReference>
<keyword evidence="12" id="KW-1185">Reference proteome</keyword>